<dbReference type="KEGG" id="alti:ALE3EI_1406"/>
<name>A0A7G8PUF2_9FLAO</name>
<keyword evidence="1" id="KW-1133">Transmembrane helix</keyword>
<dbReference type="Proteomes" id="UP000515514">
    <property type="component" value="Chromosome"/>
</dbReference>
<proteinExistence type="predicted"/>
<evidence type="ECO:0000313" key="2">
    <source>
        <dbReference type="EMBL" id="QNJ97968.1"/>
    </source>
</evidence>
<dbReference type="AlphaFoldDB" id="A0A7G8PUF2"/>
<dbReference type="RefSeq" id="WP_186987594.1">
    <property type="nucleotide sequence ID" value="NZ_CP052909.1"/>
</dbReference>
<keyword evidence="1" id="KW-0472">Membrane</keyword>
<organism evidence="2 3">
    <name type="scientific">Constantimarinum furrinae</name>
    <dbReference type="NCBI Taxonomy" id="2562285"/>
    <lineage>
        <taxon>Bacteria</taxon>
        <taxon>Pseudomonadati</taxon>
        <taxon>Bacteroidota</taxon>
        <taxon>Flavobacteriia</taxon>
        <taxon>Flavobacteriales</taxon>
        <taxon>Flavobacteriaceae</taxon>
        <taxon>Altibacter/Constantimarinum group</taxon>
        <taxon>Constantimarinum</taxon>
    </lineage>
</organism>
<protein>
    <submittedName>
        <fullName evidence="2">Uncharacterized protein</fullName>
    </submittedName>
</protein>
<evidence type="ECO:0000313" key="3">
    <source>
        <dbReference type="Proteomes" id="UP000515514"/>
    </source>
</evidence>
<feature type="transmembrane region" description="Helical" evidence="1">
    <location>
        <begin position="213"/>
        <end position="231"/>
    </location>
</feature>
<keyword evidence="3" id="KW-1185">Reference proteome</keyword>
<sequence>MKALQHILIGITVLLGLSNIVAQPYTLDKNIKPVKLELRDDKKYDGAKGIATNASILGDEINYFFVKGHDLFQFIDVYIFSNYGDPALQATLVKDNWNDNYETQNTKSSKDGIINFKLRTYGDFGFKITSPNREKINYTIIVYATEPVMEYLDTPFVKASKADMEEADATAMTNESSSGGNSNMILYIALGAALLVIGFLAAKVLGNKKSTNILLFLLLFVPFSGIAQYHGGGFWDPDNVRNGDYEEWLRNQSERHQQEGFVGDMEGLKRLSSLTEDLNGKLDGVLKKYKVIKELYDAYTGLGDCINSVPLPGAPRVPTFCESAECGSCFTDARRRLQETRYTFEKLKTIYVCTKNFSDKAIAFGDNVSGVHGVSGMAWQAERIKIEKSVRELQKAYDNKYIELLQDFQNALVDLNNCEAEHGIADWYDRFGYLYYDFIKFHYTRQN</sequence>
<accession>A0A7G8PUF2</accession>
<reference evidence="2 3" key="1">
    <citation type="submission" date="2020-04" db="EMBL/GenBank/DDBJ databases">
        <title>Genome sequence of Altibacter aquimarinus strain ALE3EI.</title>
        <authorList>
            <person name="Oh H.-M."/>
            <person name="Jang D."/>
        </authorList>
    </citation>
    <scope>NUCLEOTIDE SEQUENCE [LARGE SCALE GENOMIC DNA]</scope>
    <source>
        <strain evidence="2 3">ALE3EI</strain>
    </source>
</reference>
<feature type="transmembrane region" description="Helical" evidence="1">
    <location>
        <begin position="184"/>
        <end position="206"/>
    </location>
</feature>
<evidence type="ECO:0000256" key="1">
    <source>
        <dbReference type="SAM" id="Phobius"/>
    </source>
</evidence>
<keyword evidence="1" id="KW-0812">Transmembrane</keyword>
<gene>
    <name evidence="2" type="ORF">ALE3EI_1406</name>
</gene>
<dbReference type="EMBL" id="CP052909">
    <property type="protein sequence ID" value="QNJ97968.1"/>
    <property type="molecule type" value="Genomic_DNA"/>
</dbReference>